<dbReference type="GO" id="GO:0046872">
    <property type="term" value="F:metal ion binding"/>
    <property type="evidence" value="ECO:0007669"/>
    <property type="project" value="TreeGrafter"/>
</dbReference>
<proteinExistence type="inferred from homology"/>
<dbReference type="GO" id="GO:0051087">
    <property type="term" value="F:protein-folding chaperone binding"/>
    <property type="evidence" value="ECO:0007669"/>
    <property type="project" value="TreeGrafter"/>
</dbReference>
<dbReference type="InterPro" id="IPR011032">
    <property type="entry name" value="GroES-like_sf"/>
</dbReference>
<dbReference type="AlphaFoldDB" id="A0A645D7K0"/>
<protein>
    <submittedName>
        <fullName evidence="3">10 kDa chaperonin</fullName>
    </submittedName>
</protein>
<dbReference type="InterPro" id="IPR020818">
    <property type="entry name" value="Chaperonin_GroES"/>
</dbReference>
<dbReference type="CDD" id="cd00320">
    <property type="entry name" value="cpn10"/>
    <property type="match status" value="1"/>
</dbReference>
<dbReference type="NCBIfam" id="NF001531">
    <property type="entry name" value="PRK00364.2-2"/>
    <property type="match status" value="1"/>
</dbReference>
<dbReference type="Gene3D" id="2.30.33.40">
    <property type="entry name" value="GroES chaperonin"/>
    <property type="match status" value="1"/>
</dbReference>
<dbReference type="GO" id="GO:0051082">
    <property type="term" value="F:unfolded protein binding"/>
    <property type="evidence" value="ECO:0007669"/>
    <property type="project" value="TreeGrafter"/>
</dbReference>
<evidence type="ECO:0000256" key="2">
    <source>
        <dbReference type="ARBA" id="ARBA00023186"/>
    </source>
</evidence>
<dbReference type="Pfam" id="PF00166">
    <property type="entry name" value="Cpn10"/>
    <property type="match status" value="1"/>
</dbReference>
<keyword evidence="2" id="KW-0143">Chaperone</keyword>
<dbReference type="HAMAP" id="MF_00580">
    <property type="entry name" value="CH10"/>
    <property type="match status" value="1"/>
</dbReference>
<comment type="similarity">
    <text evidence="1">Belongs to the GroES chaperonin family.</text>
</comment>
<dbReference type="PRINTS" id="PR00297">
    <property type="entry name" value="CHAPERONIN10"/>
</dbReference>
<dbReference type="PANTHER" id="PTHR10772:SF63">
    <property type="entry name" value="20 KDA CHAPERONIN, CHLOROPLASTIC"/>
    <property type="match status" value="1"/>
</dbReference>
<sequence>MLKPLFDNVVLEKEKQELKTASGIVLQESSKDQPSVGKIIAVGPGKIVEGSLVVPSVKVGQRVVFKKYGGTEVEINKTEYLIIAEDDILAVVE</sequence>
<dbReference type="EMBL" id="VSSQ01033536">
    <property type="protein sequence ID" value="MPM85167.1"/>
    <property type="molecule type" value="Genomic_DNA"/>
</dbReference>
<organism evidence="3">
    <name type="scientific">bioreactor metagenome</name>
    <dbReference type="NCBI Taxonomy" id="1076179"/>
    <lineage>
        <taxon>unclassified sequences</taxon>
        <taxon>metagenomes</taxon>
        <taxon>ecological metagenomes</taxon>
    </lineage>
</organism>
<accession>A0A645D7K0</accession>
<dbReference type="GO" id="GO:0044183">
    <property type="term" value="F:protein folding chaperone"/>
    <property type="evidence" value="ECO:0007669"/>
    <property type="project" value="InterPro"/>
</dbReference>
<comment type="caution">
    <text evidence="3">The sequence shown here is derived from an EMBL/GenBank/DDBJ whole genome shotgun (WGS) entry which is preliminary data.</text>
</comment>
<dbReference type="PANTHER" id="PTHR10772">
    <property type="entry name" value="10 KDA HEAT SHOCK PROTEIN"/>
    <property type="match status" value="1"/>
</dbReference>
<evidence type="ECO:0000313" key="3">
    <source>
        <dbReference type="EMBL" id="MPM85167.1"/>
    </source>
</evidence>
<dbReference type="InterPro" id="IPR037124">
    <property type="entry name" value="Chaperonin_GroES_sf"/>
</dbReference>
<dbReference type="SUPFAM" id="SSF50129">
    <property type="entry name" value="GroES-like"/>
    <property type="match status" value="1"/>
</dbReference>
<dbReference type="SMART" id="SM00883">
    <property type="entry name" value="Cpn10"/>
    <property type="match status" value="1"/>
</dbReference>
<name>A0A645D7K0_9ZZZZ</name>
<evidence type="ECO:0000256" key="1">
    <source>
        <dbReference type="ARBA" id="ARBA00006975"/>
    </source>
</evidence>
<dbReference type="GO" id="GO:0005524">
    <property type="term" value="F:ATP binding"/>
    <property type="evidence" value="ECO:0007669"/>
    <property type="project" value="InterPro"/>
</dbReference>
<dbReference type="FunFam" id="2.30.33.40:FF:000001">
    <property type="entry name" value="10 kDa chaperonin"/>
    <property type="match status" value="1"/>
</dbReference>
<reference evidence="3" key="1">
    <citation type="submission" date="2019-08" db="EMBL/GenBank/DDBJ databases">
        <authorList>
            <person name="Kucharzyk K."/>
            <person name="Murdoch R.W."/>
            <person name="Higgins S."/>
            <person name="Loffler F."/>
        </authorList>
    </citation>
    <scope>NUCLEOTIDE SEQUENCE</scope>
</reference>
<gene>
    <name evidence="3" type="primary">groS_36</name>
    <name evidence="3" type="ORF">SDC9_132245</name>
</gene>